<dbReference type="Proteomes" id="UP001148018">
    <property type="component" value="Unassembled WGS sequence"/>
</dbReference>
<dbReference type="EMBL" id="JANIIK010000037">
    <property type="protein sequence ID" value="KAJ3611191.1"/>
    <property type="molecule type" value="Genomic_DNA"/>
</dbReference>
<reference evidence="1" key="1">
    <citation type="submission" date="2022-07" db="EMBL/GenBank/DDBJ databases">
        <title>Chromosome-level genome of Muraenolepis orangiensis.</title>
        <authorList>
            <person name="Kim J."/>
        </authorList>
    </citation>
    <scope>NUCLEOTIDE SEQUENCE</scope>
    <source>
        <strain evidence="1">KU_S4_2022</strain>
        <tissue evidence="1">Muscle</tissue>
    </source>
</reference>
<gene>
    <name evidence="1" type="ORF">NHX12_021208</name>
</gene>
<evidence type="ECO:0000313" key="2">
    <source>
        <dbReference type="Proteomes" id="UP001148018"/>
    </source>
</evidence>
<keyword evidence="2" id="KW-1185">Reference proteome</keyword>
<name>A0A9Q0ESM7_9TELE</name>
<comment type="caution">
    <text evidence="1">The sequence shown here is derived from an EMBL/GenBank/DDBJ whole genome shotgun (WGS) entry which is preliminary data.</text>
</comment>
<dbReference type="AlphaFoldDB" id="A0A9Q0ESM7"/>
<protein>
    <submittedName>
        <fullName evidence="1">Uncharacterized protein</fullName>
    </submittedName>
</protein>
<sequence length="76" mass="8247">MLEDTQVALMDLEKVSFYFRQFEGEPLVAIYMSCSVIGRGEDGEGGACVMETSEVVLGGPLRGRWVSGTQREDGVG</sequence>
<evidence type="ECO:0000313" key="1">
    <source>
        <dbReference type="EMBL" id="KAJ3611191.1"/>
    </source>
</evidence>
<accession>A0A9Q0ESM7</accession>
<proteinExistence type="predicted"/>
<organism evidence="1 2">
    <name type="scientific">Muraenolepis orangiensis</name>
    <name type="common">Patagonian moray cod</name>
    <dbReference type="NCBI Taxonomy" id="630683"/>
    <lineage>
        <taxon>Eukaryota</taxon>
        <taxon>Metazoa</taxon>
        <taxon>Chordata</taxon>
        <taxon>Craniata</taxon>
        <taxon>Vertebrata</taxon>
        <taxon>Euteleostomi</taxon>
        <taxon>Actinopterygii</taxon>
        <taxon>Neopterygii</taxon>
        <taxon>Teleostei</taxon>
        <taxon>Neoteleostei</taxon>
        <taxon>Acanthomorphata</taxon>
        <taxon>Zeiogadaria</taxon>
        <taxon>Gadariae</taxon>
        <taxon>Gadiformes</taxon>
        <taxon>Muraenolepidoidei</taxon>
        <taxon>Muraenolepididae</taxon>
        <taxon>Muraenolepis</taxon>
    </lineage>
</organism>